<dbReference type="Pfam" id="PF05635">
    <property type="entry name" value="23S_rRNA_IVP"/>
    <property type="match status" value="1"/>
</dbReference>
<dbReference type="SUPFAM" id="SSF158446">
    <property type="entry name" value="IVS-encoded protein-like"/>
    <property type="match status" value="1"/>
</dbReference>
<dbReference type="AlphaFoldDB" id="A0A1F6AQS2"/>
<dbReference type="Proteomes" id="UP000176609">
    <property type="component" value="Unassembled WGS sequence"/>
</dbReference>
<evidence type="ECO:0008006" key="3">
    <source>
        <dbReference type="Google" id="ProtNLM"/>
    </source>
</evidence>
<reference evidence="1 2" key="1">
    <citation type="journal article" date="2016" name="Nat. Commun.">
        <title>Thousands of microbial genomes shed light on interconnected biogeochemical processes in an aquifer system.</title>
        <authorList>
            <person name="Anantharaman K."/>
            <person name="Brown C.T."/>
            <person name="Hug L.A."/>
            <person name="Sharon I."/>
            <person name="Castelle C.J."/>
            <person name="Probst A.J."/>
            <person name="Thomas B.C."/>
            <person name="Singh A."/>
            <person name="Wilkins M.J."/>
            <person name="Karaoz U."/>
            <person name="Brodie E.L."/>
            <person name="Williams K.H."/>
            <person name="Hubbard S.S."/>
            <person name="Banfield J.F."/>
        </authorList>
    </citation>
    <scope>NUCLEOTIDE SEQUENCE [LARGE SCALE GENOMIC DNA]</scope>
</reference>
<sequence>MSSCYTDFVEANNSSAGYKYLLTYQYSCVIYDFTVEFCNRFLPGRELLRQRDQMTQAARSGKQNIVEGYELQSLESYIKFLGIAKGSIKELLEDYEDFLRQRKLNLWDKDELKMRELRDLRVLREPQPHIPQIPHIPYDPVAAANFMVMLCQKTTYLLEKQIESLREKFINEGGFRENLFKERLKRKYTIK</sequence>
<protein>
    <recommendedName>
        <fullName evidence="3">Four helix bundle protein</fullName>
    </recommendedName>
</protein>
<dbReference type="InterPro" id="IPR026354">
    <property type="entry name" value="4helix_suffix_dom"/>
</dbReference>
<dbReference type="NCBIfam" id="TIGR02436">
    <property type="entry name" value="four helix bundle protein"/>
    <property type="match status" value="1"/>
</dbReference>
<dbReference type="EMBL" id="MFJR01000007">
    <property type="protein sequence ID" value="OGG27039.1"/>
    <property type="molecule type" value="Genomic_DNA"/>
</dbReference>
<name>A0A1F6AQS2_9BACT</name>
<dbReference type="InterPro" id="IPR012657">
    <property type="entry name" value="23S_rRNA-intervening_sequence"/>
</dbReference>
<comment type="caution">
    <text evidence="1">The sequence shown here is derived from an EMBL/GenBank/DDBJ whole genome shotgun (WGS) entry which is preliminary data.</text>
</comment>
<evidence type="ECO:0000313" key="2">
    <source>
        <dbReference type="Proteomes" id="UP000176609"/>
    </source>
</evidence>
<gene>
    <name evidence="1" type="ORF">A2960_02745</name>
</gene>
<evidence type="ECO:0000313" key="1">
    <source>
        <dbReference type="EMBL" id="OGG27039.1"/>
    </source>
</evidence>
<dbReference type="Gene3D" id="1.20.1440.60">
    <property type="entry name" value="23S rRNA-intervening sequence"/>
    <property type="match status" value="1"/>
</dbReference>
<accession>A0A1F6AQS2</accession>
<dbReference type="InterPro" id="IPR036583">
    <property type="entry name" value="23S_rRNA_IVS_sf"/>
</dbReference>
<proteinExistence type="predicted"/>
<organism evidence="1 2">
    <name type="scientific">Candidatus Gottesmanbacteria bacterium RIFCSPLOWO2_01_FULL_39_12b</name>
    <dbReference type="NCBI Taxonomy" id="1798388"/>
    <lineage>
        <taxon>Bacteria</taxon>
        <taxon>Candidatus Gottesmaniibacteriota</taxon>
    </lineage>
</organism>
<dbReference type="NCBIfam" id="TIGR04258">
    <property type="entry name" value="4helix_suffix"/>
    <property type="match status" value="1"/>
</dbReference>